<dbReference type="GO" id="GO:0042796">
    <property type="term" value="P:snRNA transcription by RNA polymerase III"/>
    <property type="evidence" value="ECO:0007669"/>
    <property type="project" value="TreeGrafter"/>
</dbReference>
<keyword evidence="9" id="KW-1185">Reference proteome</keyword>
<comment type="similarity">
    <text evidence="2">Belongs to the SNAPC3/SRD2 family.</text>
</comment>
<dbReference type="OMA" id="HCIPRIN"/>
<feature type="region of interest" description="Disordered" evidence="7">
    <location>
        <begin position="535"/>
        <end position="599"/>
    </location>
</feature>
<dbReference type="GeneID" id="28975755"/>
<dbReference type="GO" id="GO:0005634">
    <property type="term" value="C:nucleus"/>
    <property type="evidence" value="ECO:0007669"/>
    <property type="project" value="UniProtKB-SubCell"/>
</dbReference>
<dbReference type="AlphaFoldDB" id="A0A0N8PZA7"/>
<dbReference type="GO" id="GO:0001006">
    <property type="term" value="F:RNA polymerase III type 3 promoter sequence-specific DNA binding"/>
    <property type="evidence" value="ECO:0007669"/>
    <property type="project" value="TreeGrafter"/>
</dbReference>
<evidence type="ECO:0000256" key="1">
    <source>
        <dbReference type="ARBA" id="ARBA00004123"/>
    </source>
</evidence>
<evidence type="ECO:0000256" key="7">
    <source>
        <dbReference type="SAM" id="MobiDB-lite"/>
    </source>
</evidence>
<dbReference type="PANTHER" id="PTHR13421">
    <property type="entry name" value="SNRNA-ACTIVATING PROTEIN COMPLEX SUBUNIT 3"/>
    <property type="match status" value="1"/>
</dbReference>
<dbReference type="GO" id="GO:0003681">
    <property type="term" value="F:bent DNA binding"/>
    <property type="evidence" value="ECO:0007669"/>
    <property type="project" value="TreeGrafter"/>
</dbReference>
<organism evidence="8 9">
    <name type="scientific">Rhodotorula graminis (strain WP1)</name>
    <dbReference type="NCBI Taxonomy" id="578459"/>
    <lineage>
        <taxon>Eukaryota</taxon>
        <taxon>Fungi</taxon>
        <taxon>Dikarya</taxon>
        <taxon>Basidiomycota</taxon>
        <taxon>Pucciniomycotina</taxon>
        <taxon>Microbotryomycetes</taxon>
        <taxon>Sporidiobolales</taxon>
        <taxon>Sporidiobolaceae</taxon>
        <taxon>Rhodotorula</taxon>
    </lineage>
</organism>
<protein>
    <recommendedName>
        <fullName evidence="10">snRNA-activating protein complex subunit 3</fullName>
    </recommendedName>
</protein>
<proteinExistence type="inferred from homology"/>
<feature type="compositionally biased region" description="Low complexity" evidence="7">
    <location>
        <begin position="391"/>
        <end position="401"/>
    </location>
</feature>
<feature type="region of interest" description="Disordered" evidence="7">
    <location>
        <begin position="1"/>
        <end position="44"/>
    </location>
</feature>
<keyword evidence="5" id="KW-0804">Transcription</keyword>
<feature type="compositionally biased region" description="Acidic residues" evidence="7">
    <location>
        <begin position="268"/>
        <end position="290"/>
    </location>
</feature>
<dbReference type="InterPro" id="IPR022042">
    <property type="entry name" value="snRNA-activating_su3"/>
</dbReference>
<reference evidence="8 9" key="1">
    <citation type="journal article" date="2015" name="Front. Microbiol.">
        <title>Genome sequence of the plant growth promoting endophytic yeast Rhodotorula graminis WP1.</title>
        <authorList>
            <person name="Firrincieli A."/>
            <person name="Otillar R."/>
            <person name="Salamov A."/>
            <person name="Schmutz J."/>
            <person name="Khan Z."/>
            <person name="Redman R.S."/>
            <person name="Fleck N.D."/>
            <person name="Lindquist E."/>
            <person name="Grigoriev I.V."/>
            <person name="Doty S.L."/>
        </authorList>
    </citation>
    <scope>NUCLEOTIDE SEQUENCE [LARGE SCALE GENOMIC DNA]</scope>
    <source>
        <strain evidence="8 9">WP1</strain>
    </source>
</reference>
<dbReference type="STRING" id="578459.A0A0N8PZA7"/>
<dbReference type="Proteomes" id="UP000053890">
    <property type="component" value="Unassembled WGS sequence"/>
</dbReference>
<dbReference type="PANTHER" id="PTHR13421:SF16">
    <property type="entry name" value="SNRNA-ACTIVATING PROTEIN COMPLEX SUBUNIT 3"/>
    <property type="match status" value="1"/>
</dbReference>
<comment type="subcellular location">
    <subcellularLocation>
        <location evidence="1">Nucleus</location>
    </subcellularLocation>
</comment>
<dbReference type="GO" id="GO:0001046">
    <property type="term" value="F:core promoter sequence-specific DNA binding"/>
    <property type="evidence" value="ECO:0007669"/>
    <property type="project" value="TreeGrafter"/>
</dbReference>
<evidence type="ECO:0000313" key="8">
    <source>
        <dbReference type="EMBL" id="KPV71797.1"/>
    </source>
</evidence>
<feature type="compositionally biased region" description="Pro residues" evidence="7">
    <location>
        <begin position="1"/>
        <end position="21"/>
    </location>
</feature>
<evidence type="ECO:0000256" key="6">
    <source>
        <dbReference type="ARBA" id="ARBA00023242"/>
    </source>
</evidence>
<name>A0A0N8PZA7_RHOGW</name>
<evidence type="ECO:0000256" key="5">
    <source>
        <dbReference type="ARBA" id="ARBA00023163"/>
    </source>
</evidence>
<evidence type="ECO:0008006" key="10">
    <source>
        <dbReference type="Google" id="ProtNLM"/>
    </source>
</evidence>
<dbReference type="OrthoDB" id="3437960at2759"/>
<evidence type="ECO:0000256" key="4">
    <source>
        <dbReference type="ARBA" id="ARBA00023125"/>
    </source>
</evidence>
<evidence type="ECO:0000256" key="3">
    <source>
        <dbReference type="ARBA" id="ARBA00023015"/>
    </source>
</evidence>
<evidence type="ECO:0000313" key="9">
    <source>
        <dbReference type="Proteomes" id="UP000053890"/>
    </source>
</evidence>
<keyword evidence="4" id="KW-0238">DNA-binding</keyword>
<accession>A0A0N8PZA7</accession>
<feature type="region of interest" description="Disordered" evidence="7">
    <location>
        <begin position="391"/>
        <end position="421"/>
    </location>
</feature>
<feature type="region of interest" description="Disordered" evidence="7">
    <location>
        <begin position="267"/>
        <end position="318"/>
    </location>
</feature>
<dbReference type="GO" id="GO:0042795">
    <property type="term" value="P:snRNA transcription by RNA polymerase II"/>
    <property type="evidence" value="ECO:0007669"/>
    <property type="project" value="TreeGrafter"/>
</dbReference>
<dbReference type="RefSeq" id="XP_018267846.1">
    <property type="nucleotide sequence ID" value="XM_018415307.1"/>
</dbReference>
<dbReference type="EMBL" id="KQ474091">
    <property type="protein sequence ID" value="KPV71797.1"/>
    <property type="molecule type" value="Genomic_DNA"/>
</dbReference>
<keyword evidence="6" id="KW-0539">Nucleus</keyword>
<dbReference type="GO" id="GO:0019185">
    <property type="term" value="C:snRNA-activating protein complex"/>
    <property type="evidence" value="ECO:0007669"/>
    <property type="project" value="TreeGrafter"/>
</dbReference>
<sequence length="599" mass="65443">MPGDPSPSPPRKPTPHQPPPASSLLGRRNRHKRTTDPIGPPTAVLDPLAYVERVEQALDEASYLVDEVEAGWAALDGDERARLKNRCSVADLLEQTSSTYDDSWARADIHQWTNFRWLPPPPLYPHEPQVDSDDDDGATPIALMDPQEEHKAWSGVTLEGHPDVERCFEAAEQSSLAILKPPQVWHFVRKSGLADYNALPALRPSKPGGPRPKIQDPLSHLLFTISFHCIPRINGVQSLSYRQVIVCTGSNTLEQLRANLTVGGDIIPVEEQDDVGSDQGEGDDDDDDDESMGRRGRGRGDSAGILGGEDGGDRTRWRNERRETGCAFVAEGLVYADDDENKQNYADLILAGIDQVDWPTVAATSSTPVQPSNDSDDELLPLASLGDASQARAAARAAAARPPVRPGDQGKPDLKAGPPLKDVKIGDMPLRVGQPYLYVHQGNNEHIWTVDEVRYLHPSDPPPFPPATVHPRSNAFQRFVSPYPLTTFLSRTLAMPRCSICRLDPGELHTVDDELSGETPAVLCRTCFDLLHPIPPDKRRQLGQGEAPPQANKRKRAATAADARAGQGGGPAQRDEEEVPDSERRGMDGVKVVPLLVEP</sequence>
<keyword evidence="3" id="KW-0805">Transcription regulation</keyword>
<dbReference type="Pfam" id="PF12251">
    <property type="entry name" value="SNAPC3"/>
    <property type="match status" value="1"/>
</dbReference>
<dbReference type="GO" id="GO:0000978">
    <property type="term" value="F:RNA polymerase II cis-regulatory region sequence-specific DNA binding"/>
    <property type="evidence" value="ECO:0007669"/>
    <property type="project" value="TreeGrafter"/>
</dbReference>
<gene>
    <name evidence="8" type="ORF">RHOBADRAFT_50386</name>
</gene>
<evidence type="ECO:0000256" key="2">
    <source>
        <dbReference type="ARBA" id="ARBA00010410"/>
    </source>
</evidence>